<dbReference type="KEGG" id="crg:105331730"/>
<dbReference type="SMART" id="SM00389">
    <property type="entry name" value="HOX"/>
    <property type="match status" value="1"/>
</dbReference>
<dbReference type="GO" id="GO:0045944">
    <property type="term" value="P:positive regulation of transcription by RNA polymerase II"/>
    <property type="evidence" value="ECO:0007669"/>
    <property type="project" value="InterPro"/>
</dbReference>
<feature type="domain" description="Homeobox" evidence="12">
    <location>
        <begin position="170"/>
        <end position="230"/>
    </location>
</feature>
<keyword evidence="3" id="KW-0805">Transcription regulation</keyword>
<evidence type="ECO:0000256" key="4">
    <source>
        <dbReference type="ARBA" id="ARBA00023125"/>
    </source>
</evidence>
<evidence type="ECO:0000256" key="3">
    <source>
        <dbReference type="ARBA" id="ARBA00023015"/>
    </source>
</evidence>
<dbReference type="InterPro" id="IPR001356">
    <property type="entry name" value="HD"/>
</dbReference>
<dbReference type="InterPro" id="IPR020479">
    <property type="entry name" value="HD_metazoa"/>
</dbReference>
<dbReference type="InterPro" id="IPR017970">
    <property type="entry name" value="Homeobox_CS"/>
</dbReference>
<dbReference type="GO" id="GO:0005634">
    <property type="term" value="C:nucleus"/>
    <property type="evidence" value="ECO:0007669"/>
    <property type="project" value="UniProtKB-SubCell"/>
</dbReference>
<dbReference type="Pfam" id="PF00046">
    <property type="entry name" value="Homeodomain"/>
    <property type="match status" value="1"/>
</dbReference>
<feature type="compositionally biased region" description="Basic and acidic residues" evidence="11">
    <location>
        <begin position="150"/>
        <end position="166"/>
    </location>
</feature>
<dbReference type="Gene3D" id="1.10.10.60">
    <property type="entry name" value="Homeodomain-like"/>
    <property type="match status" value="1"/>
</dbReference>
<evidence type="ECO:0000256" key="5">
    <source>
        <dbReference type="ARBA" id="ARBA00023155"/>
    </source>
</evidence>
<evidence type="ECO:0000256" key="1">
    <source>
        <dbReference type="ARBA" id="ARBA00004123"/>
    </source>
</evidence>
<proteinExistence type="predicted"/>
<feature type="DNA-binding region" description="Homeobox" evidence="9">
    <location>
        <begin position="172"/>
        <end position="231"/>
    </location>
</feature>
<protein>
    <recommendedName>
        <fullName evidence="12">Homeobox domain-containing protein</fullName>
    </recommendedName>
</protein>
<accession>A0A8W8N9G9</accession>
<keyword evidence="6" id="KW-0010">Activator</keyword>
<keyword evidence="2" id="KW-0217">Developmental protein</keyword>
<dbReference type="InterPro" id="IPR009057">
    <property type="entry name" value="Homeodomain-like_sf"/>
</dbReference>
<dbReference type="PROSITE" id="PS00027">
    <property type="entry name" value="HOMEOBOX_1"/>
    <property type="match status" value="1"/>
</dbReference>
<dbReference type="CDD" id="cd00086">
    <property type="entry name" value="homeodomain"/>
    <property type="match status" value="1"/>
</dbReference>
<keyword evidence="8 9" id="KW-0539">Nucleus</keyword>
<dbReference type="EnsemblMetazoa" id="G4405.1">
    <property type="protein sequence ID" value="G4405.1:cds"/>
    <property type="gene ID" value="G4405"/>
</dbReference>
<dbReference type="AlphaFoldDB" id="A0A8W8N9G9"/>
<keyword evidence="14" id="KW-1185">Reference proteome</keyword>
<keyword evidence="4 9" id="KW-0238">DNA-binding</keyword>
<evidence type="ECO:0000256" key="8">
    <source>
        <dbReference type="ARBA" id="ARBA00023242"/>
    </source>
</evidence>
<evidence type="ECO:0000256" key="2">
    <source>
        <dbReference type="ARBA" id="ARBA00022473"/>
    </source>
</evidence>
<dbReference type="RefSeq" id="XP_011432353.1">
    <property type="nucleotide sequence ID" value="XM_011434051.4"/>
</dbReference>
<dbReference type="PANTHER" id="PTHR24328:SF7">
    <property type="entry name" value="BUTTONLESS"/>
    <property type="match status" value="1"/>
</dbReference>
<evidence type="ECO:0000256" key="11">
    <source>
        <dbReference type="SAM" id="MobiDB-lite"/>
    </source>
</evidence>
<name>A0A8W8N9G9_MAGGI</name>
<organism evidence="13 14">
    <name type="scientific">Magallana gigas</name>
    <name type="common">Pacific oyster</name>
    <name type="synonym">Crassostrea gigas</name>
    <dbReference type="NCBI Taxonomy" id="29159"/>
    <lineage>
        <taxon>Eukaryota</taxon>
        <taxon>Metazoa</taxon>
        <taxon>Spiralia</taxon>
        <taxon>Lophotrochozoa</taxon>
        <taxon>Mollusca</taxon>
        <taxon>Bivalvia</taxon>
        <taxon>Autobranchia</taxon>
        <taxon>Pteriomorphia</taxon>
        <taxon>Ostreida</taxon>
        <taxon>Ostreoidea</taxon>
        <taxon>Ostreidae</taxon>
        <taxon>Magallana</taxon>
    </lineage>
</organism>
<dbReference type="GO" id="GO:0000981">
    <property type="term" value="F:DNA-binding transcription factor activity, RNA polymerase II-specific"/>
    <property type="evidence" value="ECO:0007669"/>
    <property type="project" value="InterPro"/>
</dbReference>
<dbReference type="PRINTS" id="PR00024">
    <property type="entry name" value="HOMEOBOX"/>
</dbReference>
<keyword evidence="7" id="KW-0804">Transcription</keyword>
<sequence length="267" mass="29423">MEEPERGINSNSQNCSSGPCSSYSAMGRFFQRTSAFDCMHPSQTGGVGLAPPHTGFGYSAYPGDWGFMHGPSYTPSFNFNRALNSPSNFYSVSRDFGTSLGHTVSGPPPLIGASASSVGISCEPVDNYGTGLCGESPCSPSSSDNCLSDDLDKKENKGQDNDPYKLDLSVKPRKERTAFTKHQIRELEKEFAVHNYLTRLRRYEIAVALDLTERQVKVWFQNRRMKWKRVKGTKLVKDKVDGQLKPIMAPNVSSTASDVQNCEVPQS</sequence>
<comment type="subcellular location">
    <subcellularLocation>
        <location evidence="1 9 10">Nucleus</location>
    </subcellularLocation>
</comment>
<dbReference type="OMA" id="SAFDCMH"/>
<dbReference type="Proteomes" id="UP000005408">
    <property type="component" value="Unassembled WGS sequence"/>
</dbReference>
<dbReference type="OrthoDB" id="6159439at2759"/>
<dbReference type="PROSITE" id="PS50071">
    <property type="entry name" value="HOMEOBOX_2"/>
    <property type="match status" value="1"/>
</dbReference>
<dbReference type="GeneID" id="105331730"/>
<dbReference type="InterPro" id="IPR042634">
    <property type="entry name" value="MOX-1/MOX-2"/>
</dbReference>
<evidence type="ECO:0000256" key="7">
    <source>
        <dbReference type="ARBA" id="ARBA00023163"/>
    </source>
</evidence>
<evidence type="ECO:0000259" key="12">
    <source>
        <dbReference type="PROSITE" id="PS50071"/>
    </source>
</evidence>
<evidence type="ECO:0000256" key="10">
    <source>
        <dbReference type="RuleBase" id="RU000682"/>
    </source>
</evidence>
<dbReference type="PANTHER" id="PTHR24328">
    <property type="entry name" value="HOMEOBOX PROTEIN MOX"/>
    <property type="match status" value="1"/>
</dbReference>
<evidence type="ECO:0000313" key="14">
    <source>
        <dbReference type="Proteomes" id="UP000005408"/>
    </source>
</evidence>
<evidence type="ECO:0000256" key="9">
    <source>
        <dbReference type="PROSITE-ProRule" id="PRU00108"/>
    </source>
</evidence>
<dbReference type="GO" id="GO:0000978">
    <property type="term" value="F:RNA polymerase II cis-regulatory region sequence-specific DNA binding"/>
    <property type="evidence" value="ECO:0007669"/>
    <property type="project" value="TreeGrafter"/>
</dbReference>
<dbReference type="SUPFAM" id="SSF46689">
    <property type="entry name" value="Homeodomain-like"/>
    <property type="match status" value="1"/>
</dbReference>
<keyword evidence="5 9" id="KW-0371">Homeobox</keyword>
<reference evidence="13" key="1">
    <citation type="submission" date="2022-08" db="UniProtKB">
        <authorList>
            <consortium name="EnsemblMetazoa"/>
        </authorList>
    </citation>
    <scope>IDENTIFICATION</scope>
    <source>
        <strain evidence="13">05x7-T-G4-1.051#20</strain>
    </source>
</reference>
<evidence type="ECO:0000256" key="6">
    <source>
        <dbReference type="ARBA" id="ARBA00023159"/>
    </source>
</evidence>
<evidence type="ECO:0000313" key="13">
    <source>
        <dbReference type="EnsemblMetazoa" id="G4405.1:cds"/>
    </source>
</evidence>
<feature type="region of interest" description="Disordered" evidence="11">
    <location>
        <begin position="144"/>
        <end position="166"/>
    </location>
</feature>